<evidence type="ECO:0000313" key="1">
    <source>
        <dbReference type="EMBL" id="CDG81965.1"/>
    </source>
</evidence>
<keyword evidence="2" id="KW-1185">Reference proteome</keyword>
<dbReference type="Proteomes" id="UP000027604">
    <property type="component" value="Chromosome I"/>
</dbReference>
<name>W0V318_9BURK</name>
<dbReference type="STRING" id="1349767.GJA_1312"/>
<dbReference type="KEGG" id="jag:GJA_1312"/>
<organism evidence="1 2">
    <name type="scientific">Janthinobacterium agaricidamnosum NBRC 102515 = DSM 9628</name>
    <dbReference type="NCBI Taxonomy" id="1349767"/>
    <lineage>
        <taxon>Bacteria</taxon>
        <taxon>Pseudomonadati</taxon>
        <taxon>Pseudomonadota</taxon>
        <taxon>Betaproteobacteria</taxon>
        <taxon>Burkholderiales</taxon>
        <taxon>Oxalobacteraceae</taxon>
        <taxon>Janthinobacterium</taxon>
    </lineage>
</organism>
<gene>
    <name evidence="1" type="ORF">GJA_1312</name>
</gene>
<protein>
    <submittedName>
        <fullName evidence="1">Uncharacterized protein</fullName>
    </submittedName>
</protein>
<dbReference type="HOGENOM" id="CLU_3328822_0_0_4"/>
<sequence length="38" mass="4238">MYWTVKVKWAAINEDVNGAVSEVRARLMIRAVPVSCSS</sequence>
<dbReference type="AlphaFoldDB" id="W0V318"/>
<reference evidence="1 2" key="1">
    <citation type="journal article" date="2015" name="Genome Announc.">
        <title>Genome Sequence of Mushroom Soft-Rot Pathogen Janthinobacterium agaricidamnosum.</title>
        <authorList>
            <person name="Graupner K."/>
            <person name="Lackner G."/>
            <person name="Hertweck C."/>
        </authorList>
    </citation>
    <scope>NUCLEOTIDE SEQUENCE [LARGE SCALE GENOMIC DNA]</scope>
    <source>
        <strain evidence="2">NBRC 102515 / DSM 9628</strain>
    </source>
</reference>
<dbReference type="EMBL" id="HG322949">
    <property type="protein sequence ID" value="CDG81965.1"/>
    <property type="molecule type" value="Genomic_DNA"/>
</dbReference>
<accession>W0V318</accession>
<evidence type="ECO:0000313" key="2">
    <source>
        <dbReference type="Proteomes" id="UP000027604"/>
    </source>
</evidence>
<proteinExistence type="predicted"/>